<evidence type="ECO:0000256" key="9">
    <source>
        <dbReference type="SAM" id="Coils"/>
    </source>
</evidence>
<evidence type="ECO:0000256" key="3">
    <source>
        <dbReference type="ARBA" id="ARBA00022771"/>
    </source>
</evidence>
<keyword evidence="9" id="KW-0175">Coiled coil</keyword>
<dbReference type="SMART" id="SM00355">
    <property type="entry name" value="ZnF_C2H2"/>
    <property type="match status" value="3"/>
</dbReference>
<evidence type="ECO:0000313" key="13">
    <source>
        <dbReference type="EMBL" id="EDV94711.1"/>
    </source>
</evidence>
<dbReference type="PROSITE" id="PS51915">
    <property type="entry name" value="ZAD"/>
    <property type="match status" value="1"/>
</dbReference>
<feature type="compositionally biased region" description="Polar residues" evidence="10">
    <location>
        <begin position="871"/>
        <end position="880"/>
    </location>
</feature>
<feature type="compositionally biased region" description="Polar residues" evidence="10">
    <location>
        <begin position="1106"/>
        <end position="1115"/>
    </location>
</feature>
<dbReference type="GO" id="GO:0008270">
    <property type="term" value="F:zinc ion binding"/>
    <property type="evidence" value="ECO:0007669"/>
    <property type="project" value="UniProtKB-UniRule"/>
</dbReference>
<dbReference type="EMBL" id="CH916373">
    <property type="protein sequence ID" value="EDV94711.1"/>
    <property type="molecule type" value="Genomic_DNA"/>
</dbReference>
<accession>B4JSH1</accession>
<keyword evidence="2" id="KW-0677">Repeat</keyword>
<dbReference type="eggNOG" id="KOG1181">
    <property type="taxonomic scope" value="Eukaryota"/>
</dbReference>
<feature type="region of interest" description="Disordered" evidence="10">
    <location>
        <begin position="682"/>
        <end position="717"/>
    </location>
</feature>
<evidence type="ECO:0000256" key="10">
    <source>
        <dbReference type="SAM" id="MobiDB-lite"/>
    </source>
</evidence>
<dbReference type="KEGG" id="dgr:6567365"/>
<dbReference type="Gene3D" id="3.30.160.60">
    <property type="entry name" value="Classic Zinc Finger"/>
    <property type="match status" value="2"/>
</dbReference>
<gene>
    <name evidence="13" type="primary">Dgri\GH22430</name>
    <name evidence="13" type="ORF">Dgri_GH22430</name>
</gene>
<evidence type="ECO:0000256" key="4">
    <source>
        <dbReference type="ARBA" id="ARBA00022833"/>
    </source>
</evidence>
<keyword evidence="3 7" id="KW-0863">Zinc-finger</keyword>
<keyword evidence="4 8" id="KW-0862">Zinc</keyword>
<protein>
    <submittedName>
        <fullName evidence="13">GH22430</fullName>
    </submittedName>
</protein>
<feature type="region of interest" description="Disordered" evidence="10">
    <location>
        <begin position="1103"/>
        <end position="1143"/>
    </location>
</feature>
<feature type="binding site" evidence="8">
    <location>
        <position position="74"/>
    </location>
    <ligand>
        <name>Zn(2+)</name>
        <dbReference type="ChEBI" id="CHEBI:29105"/>
    </ligand>
</feature>
<evidence type="ECO:0000256" key="7">
    <source>
        <dbReference type="PROSITE-ProRule" id="PRU00042"/>
    </source>
</evidence>
<dbReference type="eggNOG" id="KOG1721">
    <property type="taxonomic scope" value="Eukaryota"/>
</dbReference>
<feature type="binding site" evidence="8">
    <location>
        <position position="20"/>
    </location>
    <ligand>
        <name>Zn(2+)</name>
        <dbReference type="ChEBI" id="CHEBI:29105"/>
    </ligand>
</feature>
<evidence type="ECO:0000256" key="8">
    <source>
        <dbReference type="PROSITE-ProRule" id="PRU01263"/>
    </source>
</evidence>
<feature type="compositionally biased region" description="Acidic residues" evidence="10">
    <location>
        <begin position="816"/>
        <end position="849"/>
    </location>
</feature>
<feature type="region of interest" description="Disordered" evidence="10">
    <location>
        <begin position="813"/>
        <end position="1058"/>
    </location>
</feature>
<feature type="compositionally biased region" description="Basic and acidic residues" evidence="10">
    <location>
        <begin position="850"/>
        <end position="859"/>
    </location>
</feature>
<feature type="compositionally biased region" description="Low complexity" evidence="10">
    <location>
        <begin position="932"/>
        <end position="943"/>
    </location>
</feature>
<dbReference type="OrthoDB" id="7765040at2759"/>
<dbReference type="InParanoid" id="B4JSH1"/>
<dbReference type="OMA" id="GMGLTCD"/>
<feature type="compositionally biased region" description="Basic residues" evidence="10">
    <location>
        <begin position="544"/>
        <end position="555"/>
    </location>
</feature>
<feature type="binding site" evidence="8">
    <location>
        <position position="23"/>
    </location>
    <ligand>
        <name>Zn(2+)</name>
        <dbReference type="ChEBI" id="CHEBI:29105"/>
    </ligand>
</feature>
<feature type="domain" description="ZAD" evidence="12">
    <location>
        <begin position="18"/>
        <end position="98"/>
    </location>
</feature>
<dbReference type="Gene3D" id="3.40.1800.20">
    <property type="match status" value="1"/>
</dbReference>
<proteinExistence type="predicted"/>
<dbReference type="GO" id="GO:0005634">
    <property type="term" value="C:nucleus"/>
    <property type="evidence" value="ECO:0007669"/>
    <property type="project" value="InterPro"/>
</dbReference>
<feature type="region of interest" description="Disordered" evidence="10">
    <location>
        <begin position="170"/>
        <end position="199"/>
    </location>
</feature>
<evidence type="ECO:0000259" key="12">
    <source>
        <dbReference type="PROSITE" id="PS51915"/>
    </source>
</evidence>
<evidence type="ECO:0000256" key="1">
    <source>
        <dbReference type="ARBA" id="ARBA00022723"/>
    </source>
</evidence>
<feature type="coiled-coil region" evidence="9">
    <location>
        <begin position="1164"/>
        <end position="1218"/>
    </location>
</feature>
<feature type="region of interest" description="Disordered" evidence="10">
    <location>
        <begin position="540"/>
        <end position="586"/>
    </location>
</feature>
<evidence type="ECO:0000313" key="14">
    <source>
        <dbReference type="Proteomes" id="UP000001070"/>
    </source>
</evidence>
<keyword evidence="5" id="KW-0805">Transcription regulation</keyword>
<feature type="compositionally biased region" description="Basic and acidic residues" evidence="10">
    <location>
        <begin position="1034"/>
        <end position="1048"/>
    </location>
</feature>
<organism evidence="14">
    <name type="scientific">Drosophila grimshawi</name>
    <name type="common">Hawaiian fruit fly</name>
    <name type="synonym">Idiomyia grimshawi</name>
    <dbReference type="NCBI Taxonomy" id="7222"/>
    <lineage>
        <taxon>Eukaryota</taxon>
        <taxon>Metazoa</taxon>
        <taxon>Ecdysozoa</taxon>
        <taxon>Arthropoda</taxon>
        <taxon>Hexapoda</taxon>
        <taxon>Insecta</taxon>
        <taxon>Pterygota</taxon>
        <taxon>Neoptera</taxon>
        <taxon>Endopterygota</taxon>
        <taxon>Diptera</taxon>
        <taxon>Brachycera</taxon>
        <taxon>Muscomorpha</taxon>
        <taxon>Ephydroidea</taxon>
        <taxon>Drosophilidae</taxon>
        <taxon>Drosophila</taxon>
        <taxon>Hawaiian Drosophila</taxon>
    </lineage>
</organism>
<evidence type="ECO:0000256" key="2">
    <source>
        <dbReference type="ARBA" id="ARBA00022737"/>
    </source>
</evidence>
<feature type="binding site" evidence="8">
    <location>
        <position position="71"/>
    </location>
    <ligand>
        <name>Zn(2+)</name>
        <dbReference type="ChEBI" id="CHEBI:29105"/>
    </ligand>
</feature>
<dbReference type="SUPFAM" id="SSF57716">
    <property type="entry name" value="Glucocorticoid receptor-like (DNA-binding domain)"/>
    <property type="match status" value="1"/>
</dbReference>
<keyword evidence="1 8" id="KW-0479">Metal-binding</keyword>
<dbReference type="AlphaFoldDB" id="B4JSH1"/>
<feature type="domain" description="C2H2-type" evidence="11">
    <location>
        <begin position="261"/>
        <end position="288"/>
    </location>
</feature>
<evidence type="ECO:0000259" key="11">
    <source>
        <dbReference type="PROSITE" id="PS50157"/>
    </source>
</evidence>
<dbReference type="FunCoup" id="B4JSH1">
    <property type="interactions" value="104"/>
</dbReference>
<dbReference type="Pfam" id="PF07776">
    <property type="entry name" value="zf-AD"/>
    <property type="match status" value="1"/>
</dbReference>
<dbReference type="PANTHER" id="PTHR24379:SF121">
    <property type="entry name" value="C2H2-TYPE DOMAIN-CONTAINING PROTEIN"/>
    <property type="match status" value="1"/>
</dbReference>
<name>B4JSH1_DROGR</name>
<feature type="compositionally biased region" description="Low complexity" evidence="10">
    <location>
        <begin position="696"/>
        <end position="709"/>
    </location>
</feature>
<evidence type="ECO:0000256" key="5">
    <source>
        <dbReference type="ARBA" id="ARBA00023015"/>
    </source>
</evidence>
<sequence>MERFAFKIDGAIKANLYKICRLCGIDNPSKVKILPNASEIIDLDEPTLGQKVFEVVGFMVAPNDKMPQTMCSLCVDKINDFYEFREMCYATNDQTRKLLGLKPQSEPQRLMDVKSIFKTEPLSKRGRKRKTDDNVQGAAASSSSNSAKQSASEIPLDMVKNEPVGWRKKQRLQQLTASKTEVKEEPAELDPRMTTGKKGRKASCSVCGERFESKELAEEHKSITHVPMVMRYTCNACNQNHHNPSDIKAHQLWHKLSKTPYQCPRCDVSVANNYAFSRHLREHTVATPLELLVLDRECPLCRKTFLTNYFYNTHPCARRTRKCGGCSRVLSSEVAYMRHAPYCAKIYLSHSKHIMPEAADREAEMRIKNENDLDVEPTAYGQEGSMQPVVVLERLGSPLLRTIAGSRSSDRVSSKKYLKRVDQLLKNTMNTLVSIKHEPEVHIDDTGPQLESDPDEEPSPFDDFHAGNDDSDEDAADTAAADTTADISTVSVKQELIDEGYERQQIKQEPLKLKLKITNNHGQLNSSIVDDDDNDFQQHQLSRSAKKKRKRKHKERNKDAEAETAEEETPPTDATERTTEEIQVSAEAVGRTIVTVKQERDDESYADSCEPQATVMTSIPMLQLDSSFAEVNQATVEAEDVKPNRLELDRLMKITHIASGVAMAEEATPPEKAVEAIPNEIPANPMRKSATKSTARKSTGGAAAAATTSKPPPAENQLPKIVSVESGAALPFNILAIKPEPLNRGYADEQVACTDQREAHKEINHNEKIDEETRYINSLDLSNVIIKQEKDLHICDVNLNGSEADNVLYNGLRESVDDDDDHDDDDDGGDDDSASSADEADENMDTLEEQEVRIYREIELPLLEEEEQARSPVNQSTTAEVHNESVILVQQSVPAPSESKRTGNVQLGQPPPSIVEPPKSPGEPEDKFTKLQSESETMEQETTPDALVEQYSEQESPLGALVEQSVSKVEPTHLDNTLETDDKVKDSQTVVGAMPIAESQAEPPDGLQPDNILESQREPQNAALEQNLLQTESKSGKKTETITEKKLEPQPGESQQSHFGLVITNVCSQAADNPLSTSSKDAELTEKSVENIVSAPKEAETLAQPFFNNSSTSNDNCDEEQQNVLNHELSSASGQPVEEADEQQLETEEQQLEVEAGPSSAACCELLNNEVDKEETDNRINEQQQELQHVQQQPRCLVNDYDSNINEIAENNNNANIERELNDDANVVAAQENPIT</sequence>
<dbReference type="Proteomes" id="UP000001070">
    <property type="component" value="Unassembled WGS sequence"/>
</dbReference>
<dbReference type="PROSITE" id="PS00028">
    <property type="entry name" value="ZINC_FINGER_C2H2_1"/>
    <property type="match status" value="2"/>
</dbReference>
<feature type="region of interest" description="Disordered" evidence="10">
    <location>
        <begin position="115"/>
        <end position="154"/>
    </location>
</feature>
<dbReference type="InterPro" id="IPR012934">
    <property type="entry name" value="Znf_AD"/>
</dbReference>
<dbReference type="PhylomeDB" id="B4JSH1"/>
<dbReference type="STRING" id="7222.B4JSH1"/>
<dbReference type="HOGENOM" id="CLU_290225_0_0_1"/>
<feature type="compositionally biased region" description="Basic and acidic residues" evidence="10">
    <location>
        <begin position="180"/>
        <end position="191"/>
    </location>
</feature>
<dbReference type="PANTHER" id="PTHR24379">
    <property type="entry name" value="KRAB AND ZINC FINGER DOMAIN-CONTAINING"/>
    <property type="match status" value="1"/>
</dbReference>
<feature type="region of interest" description="Disordered" evidence="10">
    <location>
        <begin position="436"/>
        <end position="483"/>
    </location>
</feature>
<feature type="compositionally biased region" description="Pro residues" evidence="10">
    <location>
        <begin position="909"/>
        <end position="921"/>
    </location>
</feature>
<feature type="compositionally biased region" description="Polar residues" evidence="10">
    <location>
        <begin position="1122"/>
        <end position="1134"/>
    </location>
</feature>
<feature type="compositionally biased region" description="Basic and acidic residues" evidence="10">
    <location>
        <begin position="436"/>
        <end position="445"/>
    </location>
</feature>
<keyword evidence="6" id="KW-0804">Transcription</keyword>
<dbReference type="InterPro" id="IPR013087">
    <property type="entry name" value="Znf_C2H2_type"/>
</dbReference>
<feature type="compositionally biased region" description="Low complexity" evidence="10">
    <location>
        <begin position="138"/>
        <end position="152"/>
    </location>
</feature>
<evidence type="ECO:0000256" key="6">
    <source>
        <dbReference type="ARBA" id="ARBA00023163"/>
    </source>
</evidence>
<keyword evidence="14" id="KW-1185">Reference proteome</keyword>
<dbReference type="SMART" id="SM00868">
    <property type="entry name" value="zf-AD"/>
    <property type="match status" value="1"/>
</dbReference>
<reference evidence="13 14" key="1">
    <citation type="journal article" date="2007" name="Nature">
        <title>Evolution of genes and genomes on the Drosophila phylogeny.</title>
        <authorList>
            <consortium name="Drosophila 12 Genomes Consortium"/>
            <person name="Clark A.G."/>
            <person name="Eisen M.B."/>
            <person name="Smith D.R."/>
            <person name="Bergman C.M."/>
            <person name="Oliver B."/>
            <person name="Markow T.A."/>
            <person name="Kaufman T.C."/>
            <person name="Kellis M."/>
            <person name="Gelbart W."/>
            <person name="Iyer V.N."/>
            <person name="Pollard D.A."/>
            <person name="Sackton T.B."/>
            <person name="Larracuente A.M."/>
            <person name="Singh N.D."/>
            <person name="Abad J.P."/>
            <person name="Abt D.N."/>
            <person name="Adryan B."/>
            <person name="Aguade M."/>
            <person name="Akashi H."/>
            <person name="Anderson W.W."/>
            <person name="Aquadro C.F."/>
            <person name="Ardell D.H."/>
            <person name="Arguello R."/>
            <person name="Artieri C.G."/>
            <person name="Barbash D.A."/>
            <person name="Barker D."/>
            <person name="Barsanti P."/>
            <person name="Batterham P."/>
            <person name="Batzoglou S."/>
            <person name="Begun D."/>
            <person name="Bhutkar A."/>
            <person name="Blanco E."/>
            <person name="Bosak S.A."/>
            <person name="Bradley R.K."/>
            <person name="Brand A.D."/>
            <person name="Brent M.R."/>
            <person name="Brooks A.N."/>
            <person name="Brown R.H."/>
            <person name="Butlin R.K."/>
            <person name="Caggese C."/>
            <person name="Calvi B.R."/>
            <person name="Bernardo de Carvalho A."/>
            <person name="Caspi A."/>
            <person name="Castrezana S."/>
            <person name="Celniker S.E."/>
            <person name="Chang J.L."/>
            <person name="Chapple C."/>
            <person name="Chatterji S."/>
            <person name="Chinwalla A."/>
            <person name="Civetta A."/>
            <person name="Clifton S.W."/>
            <person name="Comeron J.M."/>
            <person name="Costello J.C."/>
            <person name="Coyne J.A."/>
            <person name="Daub J."/>
            <person name="David R.G."/>
            <person name="Delcher A.L."/>
            <person name="Delehaunty K."/>
            <person name="Do C.B."/>
            <person name="Ebling H."/>
            <person name="Edwards K."/>
            <person name="Eickbush T."/>
            <person name="Evans J.D."/>
            <person name="Filipski A."/>
            <person name="Findeiss S."/>
            <person name="Freyhult E."/>
            <person name="Fulton L."/>
            <person name="Fulton R."/>
            <person name="Garcia A.C."/>
            <person name="Gardiner A."/>
            <person name="Garfield D.A."/>
            <person name="Garvin B.E."/>
            <person name="Gibson G."/>
            <person name="Gilbert D."/>
            <person name="Gnerre S."/>
            <person name="Godfrey J."/>
            <person name="Good R."/>
            <person name="Gotea V."/>
            <person name="Gravely B."/>
            <person name="Greenberg A.J."/>
            <person name="Griffiths-Jones S."/>
            <person name="Gross S."/>
            <person name="Guigo R."/>
            <person name="Gustafson E.A."/>
            <person name="Haerty W."/>
            <person name="Hahn M.W."/>
            <person name="Halligan D.L."/>
            <person name="Halpern A.L."/>
            <person name="Halter G.M."/>
            <person name="Han M.V."/>
            <person name="Heger A."/>
            <person name="Hillier L."/>
            <person name="Hinrichs A.S."/>
            <person name="Holmes I."/>
            <person name="Hoskins R.A."/>
            <person name="Hubisz M.J."/>
            <person name="Hultmark D."/>
            <person name="Huntley M.A."/>
            <person name="Jaffe D.B."/>
            <person name="Jagadeeshan S."/>
            <person name="Jeck W.R."/>
            <person name="Johnson J."/>
            <person name="Jones C.D."/>
            <person name="Jordan W.C."/>
            <person name="Karpen G.H."/>
            <person name="Kataoka E."/>
            <person name="Keightley P.D."/>
            <person name="Kheradpour P."/>
            <person name="Kirkness E.F."/>
            <person name="Koerich L.B."/>
            <person name="Kristiansen K."/>
            <person name="Kudrna D."/>
            <person name="Kulathinal R.J."/>
            <person name="Kumar S."/>
            <person name="Kwok R."/>
            <person name="Lander E."/>
            <person name="Langley C.H."/>
            <person name="Lapoint R."/>
            <person name="Lazzaro B.P."/>
            <person name="Lee S.J."/>
            <person name="Levesque L."/>
            <person name="Li R."/>
            <person name="Lin C.F."/>
            <person name="Lin M.F."/>
            <person name="Lindblad-Toh K."/>
            <person name="Llopart A."/>
            <person name="Long M."/>
            <person name="Low L."/>
            <person name="Lozovsky E."/>
            <person name="Lu J."/>
            <person name="Luo M."/>
            <person name="Machado C.A."/>
            <person name="Makalowski W."/>
            <person name="Marzo M."/>
            <person name="Matsuda M."/>
            <person name="Matzkin L."/>
            <person name="McAllister B."/>
            <person name="McBride C.S."/>
            <person name="McKernan B."/>
            <person name="McKernan K."/>
            <person name="Mendez-Lago M."/>
            <person name="Minx P."/>
            <person name="Mollenhauer M.U."/>
            <person name="Montooth K."/>
            <person name="Mount S.M."/>
            <person name="Mu X."/>
            <person name="Myers E."/>
            <person name="Negre B."/>
            <person name="Newfeld S."/>
            <person name="Nielsen R."/>
            <person name="Noor M.A."/>
            <person name="O'Grady P."/>
            <person name="Pachter L."/>
            <person name="Papaceit M."/>
            <person name="Parisi M.J."/>
            <person name="Parisi M."/>
            <person name="Parts L."/>
            <person name="Pedersen J.S."/>
            <person name="Pesole G."/>
            <person name="Phillippy A.M."/>
            <person name="Ponting C.P."/>
            <person name="Pop M."/>
            <person name="Porcelli D."/>
            <person name="Powell J.R."/>
            <person name="Prohaska S."/>
            <person name="Pruitt K."/>
            <person name="Puig M."/>
            <person name="Quesneville H."/>
            <person name="Ram K.R."/>
            <person name="Rand D."/>
            <person name="Rasmussen M.D."/>
            <person name="Reed L.K."/>
            <person name="Reenan R."/>
            <person name="Reily A."/>
            <person name="Remington K.A."/>
            <person name="Rieger T.T."/>
            <person name="Ritchie M.G."/>
            <person name="Robin C."/>
            <person name="Rogers Y.H."/>
            <person name="Rohde C."/>
            <person name="Rozas J."/>
            <person name="Rubenfield M.J."/>
            <person name="Ruiz A."/>
            <person name="Russo S."/>
            <person name="Salzberg S.L."/>
            <person name="Sanchez-Gracia A."/>
            <person name="Saranga D.J."/>
            <person name="Sato H."/>
            <person name="Schaeffer S.W."/>
            <person name="Schatz M.C."/>
            <person name="Schlenke T."/>
            <person name="Schwartz R."/>
            <person name="Segarra C."/>
            <person name="Singh R.S."/>
            <person name="Sirot L."/>
            <person name="Sirota M."/>
            <person name="Sisneros N.B."/>
            <person name="Smith C.D."/>
            <person name="Smith T.F."/>
            <person name="Spieth J."/>
            <person name="Stage D.E."/>
            <person name="Stark A."/>
            <person name="Stephan W."/>
            <person name="Strausberg R.L."/>
            <person name="Strempel S."/>
            <person name="Sturgill D."/>
            <person name="Sutton G."/>
            <person name="Sutton G.G."/>
            <person name="Tao W."/>
            <person name="Teichmann S."/>
            <person name="Tobari Y.N."/>
            <person name="Tomimura Y."/>
            <person name="Tsolas J.M."/>
            <person name="Valente V.L."/>
            <person name="Venter E."/>
            <person name="Venter J.C."/>
            <person name="Vicario S."/>
            <person name="Vieira F.G."/>
            <person name="Vilella A.J."/>
            <person name="Villasante A."/>
            <person name="Walenz B."/>
            <person name="Wang J."/>
            <person name="Wasserman M."/>
            <person name="Watts T."/>
            <person name="Wilson D."/>
            <person name="Wilson R.K."/>
            <person name="Wing R.A."/>
            <person name="Wolfner M.F."/>
            <person name="Wong A."/>
            <person name="Wong G.K."/>
            <person name="Wu C.I."/>
            <person name="Wu G."/>
            <person name="Yamamoto D."/>
            <person name="Yang H.P."/>
            <person name="Yang S.P."/>
            <person name="Yorke J.A."/>
            <person name="Yoshida K."/>
            <person name="Zdobnov E."/>
            <person name="Zhang P."/>
            <person name="Zhang Y."/>
            <person name="Zimin A.V."/>
            <person name="Baldwin J."/>
            <person name="Abdouelleil A."/>
            <person name="Abdulkadir J."/>
            <person name="Abebe A."/>
            <person name="Abera B."/>
            <person name="Abreu J."/>
            <person name="Acer S.C."/>
            <person name="Aftuck L."/>
            <person name="Alexander A."/>
            <person name="An P."/>
            <person name="Anderson E."/>
            <person name="Anderson S."/>
            <person name="Arachi H."/>
            <person name="Azer M."/>
            <person name="Bachantsang P."/>
            <person name="Barry A."/>
            <person name="Bayul T."/>
            <person name="Berlin A."/>
            <person name="Bessette D."/>
            <person name="Bloom T."/>
            <person name="Blye J."/>
            <person name="Boguslavskiy L."/>
            <person name="Bonnet C."/>
            <person name="Boukhgalter B."/>
            <person name="Bourzgui I."/>
            <person name="Brown A."/>
            <person name="Cahill P."/>
            <person name="Channer S."/>
            <person name="Cheshatsang Y."/>
            <person name="Chuda L."/>
            <person name="Citroen M."/>
            <person name="Collymore A."/>
            <person name="Cooke P."/>
            <person name="Costello M."/>
            <person name="D'Aco K."/>
            <person name="Daza R."/>
            <person name="De Haan G."/>
            <person name="DeGray S."/>
            <person name="DeMaso C."/>
            <person name="Dhargay N."/>
            <person name="Dooley K."/>
            <person name="Dooley E."/>
            <person name="Doricent M."/>
            <person name="Dorje P."/>
            <person name="Dorjee K."/>
            <person name="Dupes A."/>
            <person name="Elong R."/>
            <person name="Falk J."/>
            <person name="Farina A."/>
            <person name="Faro S."/>
            <person name="Ferguson D."/>
            <person name="Fisher S."/>
            <person name="Foley C.D."/>
            <person name="Franke A."/>
            <person name="Friedrich D."/>
            <person name="Gadbois L."/>
            <person name="Gearin G."/>
            <person name="Gearin C.R."/>
            <person name="Giannoukos G."/>
            <person name="Goode T."/>
            <person name="Graham J."/>
            <person name="Grandbois E."/>
            <person name="Grewal S."/>
            <person name="Gyaltsen K."/>
            <person name="Hafez N."/>
            <person name="Hagos B."/>
            <person name="Hall J."/>
            <person name="Henson C."/>
            <person name="Hollinger A."/>
            <person name="Honan T."/>
            <person name="Huard M.D."/>
            <person name="Hughes L."/>
            <person name="Hurhula B."/>
            <person name="Husby M.E."/>
            <person name="Kamat A."/>
            <person name="Kanga B."/>
            <person name="Kashin S."/>
            <person name="Khazanovich D."/>
            <person name="Kisner P."/>
            <person name="Lance K."/>
            <person name="Lara M."/>
            <person name="Lee W."/>
            <person name="Lennon N."/>
            <person name="Letendre F."/>
            <person name="LeVine R."/>
            <person name="Lipovsky A."/>
            <person name="Liu X."/>
            <person name="Liu J."/>
            <person name="Liu S."/>
            <person name="Lokyitsang T."/>
            <person name="Lokyitsang Y."/>
            <person name="Lubonja R."/>
            <person name="Lui A."/>
            <person name="MacDonald P."/>
            <person name="Magnisalis V."/>
            <person name="Maru K."/>
            <person name="Matthews C."/>
            <person name="McCusker W."/>
            <person name="McDonough S."/>
            <person name="Mehta T."/>
            <person name="Meldrim J."/>
            <person name="Meneus L."/>
            <person name="Mihai O."/>
            <person name="Mihalev A."/>
            <person name="Mihova T."/>
            <person name="Mittelman R."/>
            <person name="Mlenga V."/>
            <person name="Montmayeur A."/>
            <person name="Mulrain L."/>
            <person name="Navidi A."/>
            <person name="Naylor J."/>
            <person name="Negash T."/>
            <person name="Nguyen T."/>
            <person name="Nguyen N."/>
            <person name="Nicol R."/>
            <person name="Norbu C."/>
            <person name="Norbu N."/>
            <person name="Novod N."/>
            <person name="O'Neill B."/>
            <person name="Osman S."/>
            <person name="Markiewicz E."/>
            <person name="Oyono O.L."/>
            <person name="Patti C."/>
            <person name="Phunkhang P."/>
            <person name="Pierre F."/>
            <person name="Priest M."/>
            <person name="Raghuraman S."/>
            <person name="Rege F."/>
            <person name="Reyes R."/>
            <person name="Rise C."/>
            <person name="Rogov P."/>
            <person name="Ross K."/>
            <person name="Ryan E."/>
            <person name="Settipalli S."/>
            <person name="Shea T."/>
            <person name="Sherpa N."/>
            <person name="Shi L."/>
            <person name="Shih D."/>
            <person name="Sparrow T."/>
            <person name="Spaulding J."/>
            <person name="Stalker J."/>
            <person name="Stange-Thomann N."/>
            <person name="Stavropoulos S."/>
            <person name="Stone C."/>
            <person name="Strader C."/>
            <person name="Tesfaye S."/>
            <person name="Thomson T."/>
            <person name="Thoulutsang Y."/>
            <person name="Thoulutsang D."/>
            <person name="Topham K."/>
            <person name="Topping I."/>
            <person name="Tsamla T."/>
            <person name="Vassiliev H."/>
            <person name="Vo A."/>
            <person name="Wangchuk T."/>
            <person name="Wangdi T."/>
            <person name="Weiand M."/>
            <person name="Wilkinson J."/>
            <person name="Wilson A."/>
            <person name="Yadav S."/>
            <person name="Young G."/>
            <person name="Yu Q."/>
            <person name="Zembek L."/>
            <person name="Zhong D."/>
            <person name="Zimmer A."/>
            <person name="Zwirko Z."/>
            <person name="Jaffe D.B."/>
            <person name="Alvarez P."/>
            <person name="Brockman W."/>
            <person name="Butler J."/>
            <person name="Chin C."/>
            <person name="Gnerre S."/>
            <person name="Grabherr M."/>
            <person name="Kleber M."/>
            <person name="Mauceli E."/>
            <person name="MacCallum I."/>
        </authorList>
    </citation>
    <scope>NUCLEOTIDE SEQUENCE [LARGE SCALE GENOMIC DNA]</scope>
    <source>
        <strain evidence="14">Tucson 15287-2541.00</strain>
    </source>
</reference>
<dbReference type="PROSITE" id="PS50157">
    <property type="entry name" value="ZINC_FINGER_C2H2_2"/>
    <property type="match status" value="1"/>
</dbReference>